<dbReference type="EMBL" id="JAIXMP010000022">
    <property type="protein sequence ID" value="KAI9255626.1"/>
    <property type="molecule type" value="Genomic_DNA"/>
</dbReference>
<keyword evidence="3" id="KW-1185">Reference proteome</keyword>
<sequence>MDAEIMNHHNQPEGHGQVVWDIIKRSDIRPLHEFLPKEQRDIIVDIISMFVHRIPVHHPIKLRNLCTSGYLGWRHSSKKGNQSSPSSSFGASNNNNSIRFATIPLQSMSFSQSYYLWQFEWTAFDSSTTKKKQQKRNLEAIYEPTFLRCTSRVYLYPIVNEATTTMHRSFSSVTQHSAMALTRASVSTTPSHKAKEKIRALELMDVTNNDKDHIHQWSVELQELGLERDDDISTDMGRNVDIEIGRRKPIVHGDIIALRQVHYLCSSSGKADNATTTSTFSTSPASPPSTFIRPTPPLPPSKAPYILPRVTADISPLSNSSTSVPSNVSSPLQHSGSTANTSITLNNSPPSRFSTFLPSFATNNNSNHSSHSSQDDHMHIVWAREVDMIGKDAVEQLWIIERAMPEDMQYHRTSTLSTATATTMTMKQSNTFADTVSQHHPHRSTPIITTNNILTASSLTEEPDTPNNNTNNVIRRRKSILDLKVSRDISNLRKKKSFHNFRSSREQVKIFLLKCSLFSDCPNKLNPV</sequence>
<evidence type="ECO:0000313" key="3">
    <source>
        <dbReference type="Proteomes" id="UP001209540"/>
    </source>
</evidence>
<feature type="compositionally biased region" description="Low complexity" evidence="1">
    <location>
        <begin position="274"/>
        <end position="291"/>
    </location>
</feature>
<feature type="compositionally biased region" description="Low complexity" evidence="1">
    <location>
        <begin position="317"/>
        <end position="332"/>
    </location>
</feature>
<evidence type="ECO:0000313" key="2">
    <source>
        <dbReference type="EMBL" id="KAI9255626.1"/>
    </source>
</evidence>
<evidence type="ECO:0000256" key="1">
    <source>
        <dbReference type="SAM" id="MobiDB-lite"/>
    </source>
</evidence>
<feature type="region of interest" description="Disordered" evidence="1">
    <location>
        <begin position="268"/>
        <end position="305"/>
    </location>
</feature>
<feature type="region of interest" description="Disordered" evidence="1">
    <location>
        <begin position="317"/>
        <end position="347"/>
    </location>
</feature>
<gene>
    <name evidence="2" type="ORF">BDA99DRAFT_146653</name>
</gene>
<accession>A0AAD5K537</accession>
<reference evidence="2" key="1">
    <citation type="journal article" date="2022" name="IScience">
        <title>Evolution of zygomycete secretomes and the origins of terrestrial fungal ecologies.</title>
        <authorList>
            <person name="Chang Y."/>
            <person name="Wang Y."/>
            <person name="Mondo S."/>
            <person name="Ahrendt S."/>
            <person name="Andreopoulos W."/>
            <person name="Barry K."/>
            <person name="Beard J."/>
            <person name="Benny G.L."/>
            <person name="Blankenship S."/>
            <person name="Bonito G."/>
            <person name="Cuomo C."/>
            <person name="Desiro A."/>
            <person name="Gervers K.A."/>
            <person name="Hundley H."/>
            <person name="Kuo A."/>
            <person name="LaButti K."/>
            <person name="Lang B.F."/>
            <person name="Lipzen A."/>
            <person name="O'Donnell K."/>
            <person name="Pangilinan J."/>
            <person name="Reynolds N."/>
            <person name="Sandor L."/>
            <person name="Smith M.E."/>
            <person name="Tsang A."/>
            <person name="Grigoriev I.V."/>
            <person name="Stajich J.E."/>
            <person name="Spatafora J.W."/>
        </authorList>
    </citation>
    <scope>NUCLEOTIDE SEQUENCE</scope>
    <source>
        <strain evidence="2">RSA 2281</strain>
    </source>
</reference>
<name>A0AAD5K537_9FUNG</name>
<dbReference type="AlphaFoldDB" id="A0AAD5K537"/>
<comment type="caution">
    <text evidence="2">The sequence shown here is derived from an EMBL/GenBank/DDBJ whole genome shotgun (WGS) entry which is preliminary data.</text>
</comment>
<feature type="compositionally biased region" description="Polar residues" evidence="1">
    <location>
        <begin position="333"/>
        <end position="347"/>
    </location>
</feature>
<reference evidence="2" key="2">
    <citation type="submission" date="2023-02" db="EMBL/GenBank/DDBJ databases">
        <authorList>
            <consortium name="DOE Joint Genome Institute"/>
            <person name="Mondo S.J."/>
            <person name="Chang Y."/>
            <person name="Wang Y."/>
            <person name="Ahrendt S."/>
            <person name="Andreopoulos W."/>
            <person name="Barry K."/>
            <person name="Beard J."/>
            <person name="Benny G.L."/>
            <person name="Blankenship S."/>
            <person name="Bonito G."/>
            <person name="Cuomo C."/>
            <person name="Desiro A."/>
            <person name="Gervers K.A."/>
            <person name="Hundley H."/>
            <person name="Kuo A."/>
            <person name="LaButti K."/>
            <person name="Lang B.F."/>
            <person name="Lipzen A."/>
            <person name="O'Donnell K."/>
            <person name="Pangilinan J."/>
            <person name="Reynolds N."/>
            <person name="Sandor L."/>
            <person name="Smith M.W."/>
            <person name="Tsang A."/>
            <person name="Grigoriev I.V."/>
            <person name="Stajich J.E."/>
            <person name="Spatafora J.W."/>
        </authorList>
    </citation>
    <scope>NUCLEOTIDE SEQUENCE</scope>
    <source>
        <strain evidence="2">RSA 2281</strain>
    </source>
</reference>
<organism evidence="2 3">
    <name type="scientific">Phascolomyces articulosus</name>
    <dbReference type="NCBI Taxonomy" id="60185"/>
    <lineage>
        <taxon>Eukaryota</taxon>
        <taxon>Fungi</taxon>
        <taxon>Fungi incertae sedis</taxon>
        <taxon>Mucoromycota</taxon>
        <taxon>Mucoromycotina</taxon>
        <taxon>Mucoromycetes</taxon>
        <taxon>Mucorales</taxon>
        <taxon>Lichtheimiaceae</taxon>
        <taxon>Phascolomyces</taxon>
    </lineage>
</organism>
<protein>
    <submittedName>
        <fullName evidence="2">Uncharacterized protein</fullName>
    </submittedName>
</protein>
<proteinExistence type="predicted"/>
<dbReference type="Proteomes" id="UP001209540">
    <property type="component" value="Unassembled WGS sequence"/>
</dbReference>